<dbReference type="SUPFAM" id="SSF52833">
    <property type="entry name" value="Thioredoxin-like"/>
    <property type="match status" value="1"/>
</dbReference>
<evidence type="ECO:0000313" key="4">
    <source>
        <dbReference type="Proteomes" id="UP001205603"/>
    </source>
</evidence>
<dbReference type="Gene3D" id="3.40.30.10">
    <property type="entry name" value="Glutaredoxin"/>
    <property type="match status" value="1"/>
</dbReference>
<dbReference type="InterPro" id="IPR006660">
    <property type="entry name" value="Arsenate_reductase-like"/>
</dbReference>
<protein>
    <submittedName>
        <fullName evidence="3">Arsenate reductase family protein</fullName>
    </submittedName>
</protein>
<dbReference type="CDD" id="cd03036">
    <property type="entry name" value="ArsC_like"/>
    <property type="match status" value="1"/>
</dbReference>
<evidence type="ECO:0000256" key="2">
    <source>
        <dbReference type="PROSITE-ProRule" id="PRU01282"/>
    </source>
</evidence>
<evidence type="ECO:0000313" key="3">
    <source>
        <dbReference type="EMBL" id="MCP9611868.1"/>
    </source>
</evidence>
<keyword evidence="4" id="KW-1185">Reference proteome</keyword>
<dbReference type="NCBIfam" id="TIGR01617">
    <property type="entry name" value="arsC_related"/>
    <property type="match status" value="1"/>
</dbReference>
<accession>A0ABT1MGV5</accession>
<proteinExistence type="inferred from homology"/>
<name>A0ABT1MGV5_9BACT</name>
<dbReference type="PANTHER" id="PTHR30041:SF8">
    <property type="entry name" value="PROTEIN YFFB"/>
    <property type="match status" value="1"/>
</dbReference>
<dbReference type="Proteomes" id="UP001205603">
    <property type="component" value="Unassembled WGS sequence"/>
</dbReference>
<dbReference type="PROSITE" id="PS51353">
    <property type="entry name" value="ARSC"/>
    <property type="match status" value="1"/>
</dbReference>
<dbReference type="InterPro" id="IPR036249">
    <property type="entry name" value="Thioredoxin-like_sf"/>
</dbReference>
<comment type="caution">
    <text evidence="3">The sequence shown here is derived from an EMBL/GenBank/DDBJ whole genome shotgun (WGS) entry which is preliminary data.</text>
</comment>
<dbReference type="RefSeq" id="WP_255026970.1">
    <property type="nucleotide sequence ID" value="NZ_JANDHW010000006.1"/>
</dbReference>
<dbReference type="Pfam" id="PF03960">
    <property type="entry name" value="ArsC"/>
    <property type="match status" value="1"/>
</dbReference>
<evidence type="ECO:0000256" key="1">
    <source>
        <dbReference type="ARBA" id="ARBA00007198"/>
    </source>
</evidence>
<sequence length="117" mass="13733">MEYLFLQYPTCDTCRKAGKWLDERNVLYKKRHITEQNPTYEELKKWIKSSGLPVKSFFNTSGQVYKELNLKDKLSSMSEEEQIRLLSSNGKLIKRPLIVGDNKVLVGFKPTDWECLK</sequence>
<gene>
    <name evidence="3" type="ORF">NMU02_07160</name>
</gene>
<reference evidence="3 4" key="1">
    <citation type="submission" date="2022-07" db="EMBL/GenBank/DDBJ databases">
        <title>Fecal culturing of patients with breast cancer.</title>
        <authorList>
            <person name="Teng N.M.Y."/>
            <person name="Kiu R."/>
            <person name="Evans R."/>
            <person name="Baker D.J."/>
            <person name="Zenner C."/>
            <person name="Robinson S.D."/>
            <person name="Hall L.J."/>
        </authorList>
    </citation>
    <scope>NUCLEOTIDE SEQUENCE [LARGE SCALE GENOMIC DNA]</scope>
    <source>
        <strain evidence="3 4">LH1063</strain>
    </source>
</reference>
<comment type="similarity">
    <text evidence="1 2">Belongs to the ArsC family.</text>
</comment>
<organism evidence="3 4">
    <name type="scientific">Coprobacter tertius</name>
    <dbReference type="NCBI Taxonomy" id="2944915"/>
    <lineage>
        <taxon>Bacteria</taxon>
        <taxon>Pseudomonadati</taxon>
        <taxon>Bacteroidota</taxon>
        <taxon>Bacteroidia</taxon>
        <taxon>Bacteroidales</taxon>
        <taxon>Barnesiellaceae</taxon>
        <taxon>Coprobacter</taxon>
    </lineage>
</organism>
<dbReference type="PANTHER" id="PTHR30041">
    <property type="entry name" value="ARSENATE REDUCTASE"/>
    <property type="match status" value="1"/>
</dbReference>
<dbReference type="InterPro" id="IPR006504">
    <property type="entry name" value="Tscrpt_reg_Spx/MgsR"/>
</dbReference>
<dbReference type="EMBL" id="JANDHW010000006">
    <property type="protein sequence ID" value="MCP9611868.1"/>
    <property type="molecule type" value="Genomic_DNA"/>
</dbReference>